<protein>
    <recommendedName>
        <fullName evidence="3">Glycosyl transferase family 1 domain-containing protein</fullName>
    </recommendedName>
</protein>
<dbReference type="SUPFAM" id="SSF53756">
    <property type="entry name" value="UDP-Glycosyltransferase/glycogen phosphorylase"/>
    <property type="match status" value="1"/>
</dbReference>
<dbReference type="GO" id="GO:1901135">
    <property type="term" value="P:carbohydrate derivative metabolic process"/>
    <property type="evidence" value="ECO:0007669"/>
    <property type="project" value="UniProtKB-ARBA"/>
</dbReference>
<dbReference type="EMBL" id="AYKF01000079">
    <property type="protein sequence ID" value="ROO29631.1"/>
    <property type="molecule type" value="Genomic_DNA"/>
</dbReference>
<evidence type="ECO:0000313" key="5">
    <source>
        <dbReference type="Proteomes" id="UP000285123"/>
    </source>
</evidence>
<sequence length="399" mass="44452">MRLLHHMNLTLFGGLQTHFLRFLEYSARRHGYDNSVWLEQPAVHHAARAPLRRHARWAGHPRYHGRVKLPGWPAALRRRREQRMFARAAADTGIIWDGFNRLRIVRAFAAHGLRPVYWEHGASWYSHHDPDKTGAFFDEIDTVLCNSHAARRMLQLRWGCERPIALCLNGVAASERSRAPRVRDLPAGRPFRIGTAGHLRTYKGAHIAIKAVHELVRRGHDVELWIAGTGPKEAEMRAFCRRLGVAEHVRFCGFVADMQGFYDALDCYLHPAMREAFGLVCAEAALAGCPVIATRVDGLPEVVQHERTGLCIEPTCDSAALADLETALEPRVDCVYDPIADRIGAPRFIDPADLAEAVAALAGDGDRLARFSANAIADAAGRLSYTRHMDDVHAALGSI</sequence>
<evidence type="ECO:0000256" key="2">
    <source>
        <dbReference type="ARBA" id="ARBA00022679"/>
    </source>
</evidence>
<dbReference type="Gene3D" id="3.40.50.2000">
    <property type="entry name" value="Glycogen Phosphorylase B"/>
    <property type="match status" value="2"/>
</dbReference>
<evidence type="ECO:0000256" key="1">
    <source>
        <dbReference type="ARBA" id="ARBA00022676"/>
    </source>
</evidence>
<name>A0A423PVP9_9GAMM</name>
<gene>
    <name evidence="4" type="ORF">SAHL_08920</name>
</gene>
<evidence type="ECO:0000259" key="3">
    <source>
        <dbReference type="Pfam" id="PF00534"/>
    </source>
</evidence>
<dbReference type="OrthoDB" id="9795746at2"/>
<dbReference type="GO" id="GO:0016757">
    <property type="term" value="F:glycosyltransferase activity"/>
    <property type="evidence" value="ECO:0007669"/>
    <property type="project" value="UniProtKB-KW"/>
</dbReference>
<dbReference type="RefSeq" id="WP_123591065.1">
    <property type="nucleotide sequence ID" value="NZ_AYKF01000079.1"/>
</dbReference>
<comment type="caution">
    <text evidence="4">The sequence shown here is derived from an EMBL/GenBank/DDBJ whole genome shotgun (WGS) entry which is preliminary data.</text>
</comment>
<dbReference type="PANTHER" id="PTHR12526:SF510">
    <property type="entry name" value="D-INOSITOL 3-PHOSPHATE GLYCOSYLTRANSFERASE"/>
    <property type="match status" value="1"/>
</dbReference>
<keyword evidence="2" id="KW-0808">Transferase</keyword>
<evidence type="ECO:0000313" key="4">
    <source>
        <dbReference type="EMBL" id="ROO29631.1"/>
    </source>
</evidence>
<reference evidence="4 5" key="1">
    <citation type="submission" date="2013-10" db="EMBL/GenBank/DDBJ databases">
        <title>Salinisphaera halophila YIM 95161 Genome Sequencing.</title>
        <authorList>
            <person name="Lai Q."/>
            <person name="Li C."/>
            <person name="Shao Z."/>
        </authorList>
    </citation>
    <scope>NUCLEOTIDE SEQUENCE [LARGE SCALE GENOMIC DNA]</scope>
    <source>
        <strain evidence="4 5">YIM 95161</strain>
    </source>
</reference>
<feature type="domain" description="Glycosyl transferase family 1" evidence="3">
    <location>
        <begin position="189"/>
        <end position="323"/>
    </location>
</feature>
<dbReference type="PANTHER" id="PTHR12526">
    <property type="entry name" value="GLYCOSYLTRANSFERASE"/>
    <property type="match status" value="1"/>
</dbReference>
<dbReference type="Pfam" id="PF00534">
    <property type="entry name" value="Glycos_transf_1"/>
    <property type="match status" value="1"/>
</dbReference>
<dbReference type="CDD" id="cd03811">
    <property type="entry name" value="GT4_GT28_WabH-like"/>
    <property type="match status" value="1"/>
</dbReference>
<dbReference type="Proteomes" id="UP000285123">
    <property type="component" value="Unassembled WGS sequence"/>
</dbReference>
<dbReference type="InterPro" id="IPR001296">
    <property type="entry name" value="Glyco_trans_1"/>
</dbReference>
<keyword evidence="1" id="KW-0328">Glycosyltransferase</keyword>
<dbReference type="AlphaFoldDB" id="A0A423PVP9"/>
<organism evidence="4 5">
    <name type="scientific">Salinisphaera orenii YIM 95161</name>
    <dbReference type="NCBI Taxonomy" id="1051139"/>
    <lineage>
        <taxon>Bacteria</taxon>
        <taxon>Pseudomonadati</taxon>
        <taxon>Pseudomonadota</taxon>
        <taxon>Gammaproteobacteria</taxon>
        <taxon>Salinisphaerales</taxon>
        <taxon>Salinisphaeraceae</taxon>
        <taxon>Salinisphaera</taxon>
    </lineage>
</organism>
<accession>A0A423PVP9</accession>
<proteinExistence type="predicted"/>